<keyword evidence="2" id="KW-0472">Membrane</keyword>
<feature type="region of interest" description="Disordered" evidence="1">
    <location>
        <begin position="167"/>
        <end position="224"/>
    </location>
</feature>
<evidence type="ECO:0000259" key="3">
    <source>
        <dbReference type="Pfam" id="PF13699"/>
    </source>
</evidence>
<feature type="transmembrane region" description="Helical" evidence="2">
    <location>
        <begin position="522"/>
        <end position="548"/>
    </location>
</feature>
<accession>A0A4R4PAJ5</accession>
<dbReference type="InterPro" id="IPR025295">
    <property type="entry name" value="eCIS_core_dom"/>
</dbReference>
<feature type="transmembrane region" description="Helical" evidence="2">
    <location>
        <begin position="554"/>
        <end position="572"/>
    </location>
</feature>
<proteinExistence type="predicted"/>
<dbReference type="AlphaFoldDB" id="A0A4R4PAJ5"/>
<name>A0A4R4PAJ5_9ACTN</name>
<evidence type="ECO:0000256" key="2">
    <source>
        <dbReference type="SAM" id="Phobius"/>
    </source>
</evidence>
<dbReference type="EMBL" id="SMJW01000014">
    <property type="protein sequence ID" value="TDC18914.1"/>
    <property type="molecule type" value="Genomic_DNA"/>
</dbReference>
<feature type="region of interest" description="Disordered" evidence="1">
    <location>
        <begin position="1"/>
        <end position="32"/>
    </location>
</feature>
<comment type="caution">
    <text evidence="4">The sequence shown here is derived from an EMBL/GenBank/DDBJ whole genome shotgun (WGS) entry which is preliminary data.</text>
</comment>
<protein>
    <submittedName>
        <fullName evidence="4">DUF4157 domain-containing protein</fullName>
    </submittedName>
</protein>
<feature type="compositionally biased region" description="Basic and acidic residues" evidence="1">
    <location>
        <begin position="184"/>
        <end position="197"/>
    </location>
</feature>
<keyword evidence="2" id="KW-1133">Transmembrane helix</keyword>
<dbReference type="Pfam" id="PF13699">
    <property type="entry name" value="eCIS_core"/>
    <property type="match status" value="1"/>
</dbReference>
<sequence>MFEQSRVTENGRTGAGERSSRRRAPHAGRAAAAAARGTLAGLGPAQMLALQRAAGNAAVAGAAAERHEHGPSCGHEVQRSAVHEALSRPGAPLGASVRADMEARLGADFSDVRVHTDHAAHTAAESVQAHAFTTGSDIVFQRGRYDTGSTAGRTMLAHELTHVVQQRSGPVAGTDTGSGLKVSDPSDRFEREAEATARRAMAGTPVSAPPAGTPAGPGAVQRLSSTEAATALKDAAEPSGAMTAMGTAASVGSKFADSDASTSSSLSGGLGAPGIGAGAAAAGLYADARTMHGARRGMKAAEAGTAAHRNHRRAWKGAAGDAAQDGFNLTGNTVGIAGGALKVAESGAADVAGGVGGAFTLPASLIQGGRYIRKAHHARERAEALAKVLGAGGTGDSELRTLMYSRDLAGALVELYQAQREWRGEVEAEARELANRPEPAGAPVPASMTGFAAEIDTAFAATADPAADLVRAELERVLAQTENVADRIAEATEAKRRCDAELTAAIAAYAHKKNARGKHKKATVAAGSIAGALAGVAALVAAFAAGAAIAATPLGWALAGLGAALGLAVAAYKTSKYFGKRWDRARLDDTGTERTTGERILATLNVMKPLGPGKRELVAGALWELADEQDRDSAAGERDTPVAGVEIPAGSALSIVAALGLDWKAEKMGADRDGAVARIASKMAS</sequence>
<gene>
    <name evidence="4" type="ORF">E1284_04890</name>
</gene>
<organism evidence="4 5">
    <name type="scientific">Actinomadura bangladeshensis</name>
    <dbReference type="NCBI Taxonomy" id="453573"/>
    <lineage>
        <taxon>Bacteria</taxon>
        <taxon>Bacillati</taxon>
        <taxon>Actinomycetota</taxon>
        <taxon>Actinomycetes</taxon>
        <taxon>Streptosporangiales</taxon>
        <taxon>Thermomonosporaceae</taxon>
        <taxon>Actinomadura</taxon>
    </lineage>
</organism>
<dbReference type="Proteomes" id="UP000295431">
    <property type="component" value="Unassembled WGS sequence"/>
</dbReference>
<keyword evidence="2" id="KW-0812">Transmembrane</keyword>
<evidence type="ECO:0000256" key="1">
    <source>
        <dbReference type="SAM" id="MobiDB-lite"/>
    </source>
</evidence>
<dbReference type="OrthoDB" id="9153660at2"/>
<evidence type="ECO:0000313" key="4">
    <source>
        <dbReference type="EMBL" id="TDC18914.1"/>
    </source>
</evidence>
<feature type="domain" description="eCIS core" evidence="3">
    <location>
        <begin position="92"/>
        <end position="169"/>
    </location>
</feature>
<keyword evidence="5" id="KW-1185">Reference proteome</keyword>
<evidence type="ECO:0000313" key="5">
    <source>
        <dbReference type="Proteomes" id="UP000295431"/>
    </source>
</evidence>
<feature type="compositionally biased region" description="Polar residues" evidence="1">
    <location>
        <begin position="1"/>
        <end position="11"/>
    </location>
</feature>
<reference evidence="4 5" key="1">
    <citation type="submission" date="2019-03" db="EMBL/GenBank/DDBJ databases">
        <title>Draft genome sequences of novel Actinobacteria.</title>
        <authorList>
            <person name="Sahin N."/>
            <person name="Ay H."/>
            <person name="Saygin H."/>
        </authorList>
    </citation>
    <scope>NUCLEOTIDE SEQUENCE [LARGE SCALE GENOMIC DNA]</scope>
    <source>
        <strain evidence="4 5">DSM 45347</strain>
    </source>
</reference>